<feature type="chain" id="PRO_5031017677" description="Peptidase S1 domain-containing protein" evidence="2">
    <location>
        <begin position="21"/>
        <end position="253"/>
    </location>
</feature>
<dbReference type="PROSITE" id="PS50240">
    <property type="entry name" value="TRYPSIN_DOM"/>
    <property type="match status" value="1"/>
</dbReference>
<dbReference type="AlphaFoldDB" id="A0A7R8UUX5"/>
<dbReference type="OrthoDB" id="5565075at2759"/>
<evidence type="ECO:0000256" key="2">
    <source>
        <dbReference type="SAM" id="SignalP"/>
    </source>
</evidence>
<evidence type="ECO:0000259" key="3">
    <source>
        <dbReference type="PROSITE" id="PS50240"/>
    </source>
</evidence>
<dbReference type="Gene3D" id="2.40.10.10">
    <property type="entry name" value="Trypsin-like serine proteases"/>
    <property type="match status" value="1"/>
</dbReference>
<organism evidence="4 5">
    <name type="scientific">Hermetia illucens</name>
    <name type="common">Black soldier fly</name>
    <dbReference type="NCBI Taxonomy" id="343691"/>
    <lineage>
        <taxon>Eukaryota</taxon>
        <taxon>Metazoa</taxon>
        <taxon>Ecdysozoa</taxon>
        <taxon>Arthropoda</taxon>
        <taxon>Hexapoda</taxon>
        <taxon>Insecta</taxon>
        <taxon>Pterygota</taxon>
        <taxon>Neoptera</taxon>
        <taxon>Endopterygota</taxon>
        <taxon>Diptera</taxon>
        <taxon>Brachycera</taxon>
        <taxon>Stratiomyomorpha</taxon>
        <taxon>Stratiomyidae</taxon>
        <taxon>Hermetiinae</taxon>
        <taxon>Hermetia</taxon>
    </lineage>
</organism>
<dbReference type="InParanoid" id="A0A7R8UUX5"/>
<dbReference type="CDD" id="cd00190">
    <property type="entry name" value="Tryp_SPc"/>
    <property type="match status" value="1"/>
</dbReference>
<dbReference type="PRINTS" id="PR00722">
    <property type="entry name" value="CHYMOTRYPSIN"/>
</dbReference>
<dbReference type="PANTHER" id="PTHR24260">
    <property type="match status" value="1"/>
</dbReference>
<dbReference type="Proteomes" id="UP000594454">
    <property type="component" value="Chromosome 4"/>
</dbReference>
<dbReference type="Pfam" id="PF00089">
    <property type="entry name" value="Trypsin"/>
    <property type="match status" value="1"/>
</dbReference>
<dbReference type="FunFam" id="2.40.10.10:FF:000068">
    <property type="entry name" value="transmembrane protease serine 2"/>
    <property type="match status" value="1"/>
</dbReference>
<evidence type="ECO:0000313" key="5">
    <source>
        <dbReference type="Proteomes" id="UP000594454"/>
    </source>
</evidence>
<dbReference type="InterPro" id="IPR001314">
    <property type="entry name" value="Peptidase_S1A"/>
</dbReference>
<dbReference type="InterPro" id="IPR043504">
    <property type="entry name" value="Peptidase_S1_PA_chymotrypsin"/>
</dbReference>
<feature type="signal peptide" evidence="2">
    <location>
        <begin position="1"/>
        <end position="20"/>
    </location>
</feature>
<protein>
    <recommendedName>
        <fullName evidence="3">Peptidase S1 domain-containing protein</fullName>
    </recommendedName>
</protein>
<accession>A0A7R8UUX5</accession>
<sequence>MAFAIVFLVFALTVISTSKAGPAGRIINGNTIDENDFPWHASIEAIDSNETKECGGTIISSEWILTAGQCVKGFDSFKIILGRNESNYSQLTLYSNVSVLHPDYSGPLSNDLALIKLPIPLEFSDQIKPVKLPNKSHQLITFVGCKSRIAGWETPSLANDGPLYFAELSVIEKSKCIQYLGSQITDKNICAEALKKGNITPGDYGAALVIFEDAAWMQIGVASFTQPASGTMSAYMRLPLYLDWINQETQGTQ</sequence>
<reference evidence="4 5" key="1">
    <citation type="submission" date="2020-11" db="EMBL/GenBank/DDBJ databases">
        <authorList>
            <person name="Wallbank WR R."/>
            <person name="Pardo Diaz C."/>
            <person name="Kozak K."/>
            <person name="Martin S."/>
            <person name="Jiggins C."/>
            <person name="Moest M."/>
            <person name="Warren A I."/>
            <person name="Generalovic N T."/>
            <person name="Byers J.R.P. K."/>
            <person name="Montejo-Kovacevich G."/>
            <person name="Yen C E."/>
        </authorList>
    </citation>
    <scope>NUCLEOTIDE SEQUENCE [LARGE SCALE GENOMIC DNA]</scope>
</reference>
<dbReference type="OMA" id="NEDSICI"/>
<dbReference type="GO" id="GO:0006508">
    <property type="term" value="P:proteolysis"/>
    <property type="evidence" value="ECO:0007669"/>
    <property type="project" value="InterPro"/>
</dbReference>
<evidence type="ECO:0000256" key="1">
    <source>
        <dbReference type="ARBA" id="ARBA00023157"/>
    </source>
</evidence>
<dbReference type="SUPFAM" id="SSF50494">
    <property type="entry name" value="Trypsin-like serine proteases"/>
    <property type="match status" value="1"/>
</dbReference>
<feature type="domain" description="Peptidase S1" evidence="3">
    <location>
        <begin position="26"/>
        <end position="250"/>
    </location>
</feature>
<dbReference type="InterPro" id="IPR051333">
    <property type="entry name" value="CLIP_Serine_Protease"/>
</dbReference>
<gene>
    <name evidence="4" type="ORF">HERILL_LOCUS10282</name>
</gene>
<dbReference type="InterPro" id="IPR009003">
    <property type="entry name" value="Peptidase_S1_PA"/>
</dbReference>
<name>A0A7R8UUX5_HERIL</name>
<keyword evidence="5" id="KW-1185">Reference proteome</keyword>
<dbReference type="EMBL" id="LR899012">
    <property type="protein sequence ID" value="CAD7087585.1"/>
    <property type="molecule type" value="Genomic_DNA"/>
</dbReference>
<dbReference type="PANTHER" id="PTHR24260:SF136">
    <property type="entry name" value="GH08193P-RELATED"/>
    <property type="match status" value="1"/>
</dbReference>
<dbReference type="InterPro" id="IPR001254">
    <property type="entry name" value="Trypsin_dom"/>
</dbReference>
<proteinExistence type="predicted"/>
<keyword evidence="2" id="KW-0732">Signal</keyword>
<evidence type="ECO:0000313" key="4">
    <source>
        <dbReference type="EMBL" id="CAD7087585.1"/>
    </source>
</evidence>
<keyword evidence="1" id="KW-1015">Disulfide bond</keyword>
<dbReference type="GO" id="GO:0004252">
    <property type="term" value="F:serine-type endopeptidase activity"/>
    <property type="evidence" value="ECO:0007669"/>
    <property type="project" value="InterPro"/>
</dbReference>
<dbReference type="SMART" id="SM00020">
    <property type="entry name" value="Tryp_SPc"/>
    <property type="match status" value="1"/>
</dbReference>